<feature type="region of interest" description="Disordered" evidence="1">
    <location>
        <begin position="1"/>
        <end position="89"/>
    </location>
</feature>
<name>A0A8J4RLL5_9ROSI</name>
<proteinExistence type="predicted"/>
<feature type="compositionally biased region" description="Polar residues" evidence="1">
    <location>
        <begin position="55"/>
        <end position="89"/>
    </location>
</feature>
<protein>
    <submittedName>
        <fullName evidence="2">Uncharacterized protein</fullName>
    </submittedName>
</protein>
<feature type="compositionally biased region" description="Low complexity" evidence="1">
    <location>
        <begin position="8"/>
        <end position="43"/>
    </location>
</feature>
<gene>
    <name evidence="2" type="ORF">CMV_008575</name>
</gene>
<sequence length="89" mass="9726">MAMMLQSRFNQYNNRGRGRNGNQRGRGRGFNNFGPNFRFNNGQSSNHPTFGFHNGSFSGNITNPSPFSGPQSNSQIKNGSGTQTTQVPG</sequence>
<comment type="caution">
    <text evidence="2">The sequence shown here is derived from an EMBL/GenBank/DDBJ whole genome shotgun (WGS) entry which is preliminary data.</text>
</comment>
<organism evidence="2 3">
    <name type="scientific">Castanea mollissima</name>
    <name type="common">Chinese chestnut</name>
    <dbReference type="NCBI Taxonomy" id="60419"/>
    <lineage>
        <taxon>Eukaryota</taxon>
        <taxon>Viridiplantae</taxon>
        <taxon>Streptophyta</taxon>
        <taxon>Embryophyta</taxon>
        <taxon>Tracheophyta</taxon>
        <taxon>Spermatophyta</taxon>
        <taxon>Magnoliopsida</taxon>
        <taxon>eudicotyledons</taxon>
        <taxon>Gunneridae</taxon>
        <taxon>Pentapetalae</taxon>
        <taxon>rosids</taxon>
        <taxon>fabids</taxon>
        <taxon>Fagales</taxon>
        <taxon>Fagaceae</taxon>
        <taxon>Castanea</taxon>
    </lineage>
</organism>
<reference evidence="2" key="1">
    <citation type="submission" date="2020-03" db="EMBL/GenBank/DDBJ databases">
        <title>Castanea mollissima Vanexum genome sequencing.</title>
        <authorList>
            <person name="Staton M."/>
        </authorList>
    </citation>
    <scope>NUCLEOTIDE SEQUENCE</scope>
    <source>
        <tissue evidence="2">Leaf</tissue>
    </source>
</reference>
<evidence type="ECO:0000256" key="1">
    <source>
        <dbReference type="SAM" id="MobiDB-lite"/>
    </source>
</evidence>
<evidence type="ECO:0000313" key="2">
    <source>
        <dbReference type="EMBL" id="KAF3967429.1"/>
    </source>
</evidence>
<dbReference type="Proteomes" id="UP000737018">
    <property type="component" value="Unassembled WGS sequence"/>
</dbReference>
<dbReference type="AlphaFoldDB" id="A0A8J4RLL5"/>
<evidence type="ECO:0000313" key="3">
    <source>
        <dbReference type="Proteomes" id="UP000737018"/>
    </source>
</evidence>
<dbReference type="EMBL" id="JRKL02000899">
    <property type="protein sequence ID" value="KAF3967429.1"/>
    <property type="molecule type" value="Genomic_DNA"/>
</dbReference>
<keyword evidence="3" id="KW-1185">Reference proteome</keyword>
<accession>A0A8J4RLL5</accession>